<dbReference type="EMBL" id="BSFQ01000015">
    <property type="protein sequence ID" value="GLL12604.1"/>
    <property type="molecule type" value="Genomic_DNA"/>
</dbReference>
<name>A0A9W6L5I5_9PSEU</name>
<protein>
    <recommendedName>
        <fullName evidence="3">Peptide subunit release factor 1 (ERF1)</fullName>
    </recommendedName>
</protein>
<reference evidence="1" key="1">
    <citation type="journal article" date="2014" name="Int. J. Syst. Evol. Microbiol.">
        <title>Complete genome sequence of Corynebacterium casei LMG S-19264T (=DSM 44701T), isolated from a smear-ripened cheese.</title>
        <authorList>
            <consortium name="US DOE Joint Genome Institute (JGI-PGF)"/>
            <person name="Walter F."/>
            <person name="Albersmeier A."/>
            <person name="Kalinowski J."/>
            <person name="Ruckert C."/>
        </authorList>
    </citation>
    <scope>NUCLEOTIDE SEQUENCE</scope>
    <source>
        <strain evidence="1">VKM Ac-1069</strain>
    </source>
</reference>
<evidence type="ECO:0000313" key="2">
    <source>
        <dbReference type="Proteomes" id="UP001143463"/>
    </source>
</evidence>
<organism evidence="1 2">
    <name type="scientific">Pseudonocardia halophobica</name>
    <dbReference type="NCBI Taxonomy" id="29401"/>
    <lineage>
        <taxon>Bacteria</taxon>
        <taxon>Bacillati</taxon>
        <taxon>Actinomycetota</taxon>
        <taxon>Actinomycetes</taxon>
        <taxon>Pseudonocardiales</taxon>
        <taxon>Pseudonocardiaceae</taxon>
        <taxon>Pseudonocardia</taxon>
    </lineage>
</organism>
<dbReference type="Proteomes" id="UP001143463">
    <property type="component" value="Unassembled WGS sequence"/>
</dbReference>
<comment type="caution">
    <text evidence="1">The sequence shown here is derived from an EMBL/GenBank/DDBJ whole genome shotgun (WGS) entry which is preliminary data.</text>
</comment>
<sequence>MTLYTDIPTRAEIDALWQVDAHAAASIYLETAPESSGEAERIAYKNGVREALTQLEGADKEDLAGLAEQLGVLEDEDSDEFWRHQARSLAVFATSTSLRSFRLPNRLTPVAVGGTRFFVKPLLRAVTFPQTAFVLALAQGSVRLLETVPDAAPREVRVPDMPTDVASAVGKSSIKDRAPVRRVQGTEGQKLRMAQFSRQVDGALREVLPGHGVPLVLAATEPLDSIFRAHCRYPDLVPHSVAGNPEGRGDGELVAEARTVLDGWYADRLEEEKRTFADRGRQGRTSTDVAELARFATRGAVDTLFVDIDARLPGEVDELGEVTFADSDSDTGYSGGVVGEIARRAWLSGARLLAVRHEDVPGGGDVAGVLRYAPT</sequence>
<keyword evidence="2" id="KW-1185">Reference proteome</keyword>
<dbReference type="Pfam" id="PF18855">
    <property type="entry name" value="baeRF_family11"/>
    <property type="match status" value="1"/>
</dbReference>
<evidence type="ECO:0000313" key="1">
    <source>
        <dbReference type="EMBL" id="GLL12604.1"/>
    </source>
</evidence>
<evidence type="ECO:0008006" key="3">
    <source>
        <dbReference type="Google" id="ProtNLM"/>
    </source>
</evidence>
<dbReference type="AlphaFoldDB" id="A0A9W6L5I5"/>
<gene>
    <name evidence="1" type="ORF">GCM10017577_37450</name>
</gene>
<proteinExistence type="predicted"/>
<accession>A0A9W6L5I5</accession>
<dbReference type="InterPro" id="IPR041638">
    <property type="entry name" value="BaeRF_family11"/>
</dbReference>
<reference evidence="1" key="2">
    <citation type="submission" date="2023-01" db="EMBL/GenBank/DDBJ databases">
        <authorList>
            <person name="Sun Q."/>
            <person name="Evtushenko L."/>
        </authorList>
    </citation>
    <scope>NUCLEOTIDE SEQUENCE</scope>
    <source>
        <strain evidence="1">VKM Ac-1069</strain>
    </source>
</reference>
<dbReference type="RefSeq" id="WP_037047713.1">
    <property type="nucleotide sequence ID" value="NZ_BAAAUZ010000073.1"/>
</dbReference>